<comment type="caution">
    <text evidence="2">The sequence shown here is derived from an EMBL/GenBank/DDBJ whole genome shotgun (WGS) entry which is preliminary data.</text>
</comment>
<accession>X1CPU0</accession>
<keyword evidence="1" id="KW-0812">Transmembrane</keyword>
<evidence type="ECO:0000256" key="1">
    <source>
        <dbReference type="SAM" id="Phobius"/>
    </source>
</evidence>
<reference evidence="2" key="1">
    <citation type="journal article" date="2014" name="Front. Microbiol.">
        <title>High frequency of phylogenetically diverse reductive dehalogenase-homologous genes in deep subseafloor sedimentary metagenomes.</title>
        <authorList>
            <person name="Kawai M."/>
            <person name="Futagami T."/>
            <person name="Toyoda A."/>
            <person name="Takaki Y."/>
            <person name="Nishi S."/>
            <person name="Hori S."/>
            <person name="Arai W."/>
            <person name="Tsubouchi T."/>
            <person name="Morono Y."/>
            <person name="Uchiyama I."/>
            <person name="Ito T."/>
            <person name="Fujiyama A."/>
            <person name="Inagaki F."/>
            <person name="Takami H."/>
        </authorList>
    </citation>
    <scope>NUCLEOTIDE SEQUENCE</scope>
    <source>
        <strain evidence="2">Expedition CK06-06</strain>
    </source>
</reference>
<organism evidence="2">
    <name type="scientific">marine sediment metagenome</name>
    <dbReference type="NCBI Taxonomy" id="412755"/>
    <lineage>
        <taxon>unclassified sequences</taxon>
        <taxon>metagenomes</taxon>
        <taxon>ecological metagenomes</taxon>
    </lineage>
</organism>
<name>X1CPU0_9ZZZZ</name>
<dbReference type="AlphaFoldDB" id="X1CPU0"/>
<evidence type="ECO:0000313" key="2">
    <source>
        <dbReference type="EMBL" id="GAG86281.1"/>
    </source>
</evidence>
<proteinExistence type="predicted"/>
<keyword evidence="1" id="KW-0472">Membrane</keyword>
<dbReference type="EMBL" id="BART01018129">
    <property type="protein sequence ID" value="GAG86281.1"/>
    <property type="molecule type" value="Genomic_DNA"/>
</dbReference>
<sequence length="62" mass="7574">MQMTNKKQQIKQLARKYFVEQKAKEVFLYSIFAAAFVFIPYWVGLLVEKWFGYISKFFDDFF</sequence>
<gene>
    <name evidence="2" type="ORF">S01H4_34279</name>
</gene>
<feature type="transmembrane region" description="Helical" evidence="1">
    <location>
        <begin position="26"/>
        <end position="43"/>
    </location>
</feature>
<protein>
    <submittedName>
        <fullName evidence="2">Uncharacterized protein</fullName>
    </submittedName>
</protein>
<keyword evidence="1" id="KW-1133">Transmembrane helix</keyword>